<dbReference type="PANTHER" id="PTHR35089:SF1">
    <property type="entry name" value="CHAPERONE PROTEIN SKP"/>
    <property type="match status" value="1"/>
</dbReference>
<dbReference type="Gene3D" id="3.30.910.20">
    <property type="entry name" value="Skp domain"/>
    <property type="match status" value="1"/>
</dbReference>
<keyword evidence="4" id="KW-1185">Reference proteome</keyword>
<evidence type="ECO:0000256" key="2">
    <source>
        <dbReference type="ARBA" id="ARBA00022729"/>
    </source>
</evidence>
<dbReference type="InterPro" id="IPR024930">
    <property type="entry name" value="Skp_dom_sf"/>
</dbReference>
<dbReference type="Proteomes" id="UP000199663">
    <property type="component" value="Unassembled WGS sequence"/>
</dbReference>
<dbReference type="SMART" id="SM00935">
    <property type="entry name" value="OmpH"/>
    <property type="match status" value="1"/>
</dbReference>
<evidence type="ECO:0000313" key="4">
    <source>
        <dbReference type="Proteomes" id="UP000199663"/>
    </source>
</evidence>
<dbReference type="PANTHER" id="PTHR35089">
    <property type="entry name" value="CHAPERONE PROTEIN SKP"/>
    <property type="match status" value="1"/>
</dbReference>
<dbReference type="Pfam" id="PF03938">
    <property type="entry name" value="OmpH"/>
    <property type="match status" value="1"/>
</dbReference>
<comment type="similarity">
    <text evidence="1">Belongs to the Skp family.</text>
</comment>
<accession>A0A1H3TX43</accession>
<protein>
    <submittedName>
        <fullName evidence="3">Periplasmic chaperone for outer membrane proteins Skp</fullName>
    </submittedName>
</protein>
<keyword evidence="2" id="KW-0732">Signal</keyword>
<organism evidence="3 4">
    <name type="scientific">Rhodonellum ikkaensis</name>
    <dbReference type="NCBI Taxonomy" id="336829"/>
    <lineage>
        <taxon>Bacteria</taxon>
        <taxon>Pseudomonadati</taxon>
        <taxon>Bacteroidota</taxon>
        <taxon>Cytophagia</taxon>
        <taxon>Cytophagales</taxon>
        <taxon>Cytophagaceae</taxon>
        <taxon>Rhodonellum</taxon>
    </lineage>
</organism>
<gene>
    <name evidence="3" type="ORF">SAMN05444412_12252</name>
</gene>
<sequence length="195" mass="21947">MAVVSLSFYSCGKPGDSSTAENGTESKSQVSGSDLKIAYILTDSVIANYEFFKKRSGEITEKGRKFESELGTRAKGFEQEVANFQQTATTMTMNQAKAKEEDLVKKERNLMTYRDNLMQELSADESKLYSDVYDQIQEFLAEYAEDKDLEFIFSNTRGGAIWYSKKAFDITEEVTEALNKKFNSTPKTATDSIAK</sequence>
<evidence type="ECO:0000313" key="3">
    <source>
        <dbReference type="EMBL" id="SDZ54647.1"/>
    </source>
</evidence>
<dbReference type="SUPFAM" id="SSF111384">
    <property type="entry name" value="OmpH-like"/>
    <property type="match status" value="1"/>
</dbReference>
<name>A0A1H3TX43_9BACT</name>
<dbReference type="EMBL" id="FNQC01000022">
    <property type="protein sequence ID" value="SDZ54647.1"/>
    <property type="molecule type" value="Genomic_DNA"/>
</dbReference>
<proteinExistence type="inferred from homology"/>
<reference evidence="3 4" key="1">
    <citation type="submission" date="2016-10" db="EMBL/GenBank/DDBJ databases">
        <authorList>
            <person name="Varghese N."/>
            <person name="Submissions S."/>
        </authorList>
    </citation>
    <scope>NUCLEOTIDE SEQUENCE [LARGE SCALE GENOMIC DNA]</scope>
    <source>
        <strain evidence="3 4">DSM 17997</strain>
    </source>
</reference>
<comment type="caution">
    <text evidence="3">The sequence shown here is derived from an EMBL/GenBank/DDBJ whole genome shotgun (WGS) entry which is preliminary data.</text>
</comment>
<dbReference type="InterPro" id="IPR005632">
    <property type="entry name" value="Chaperone_Skp"/>
</dbReference>
<evidence type="ECO:0000256" key="1">
    <source>
        <dbReference type="ARBA" id="ARBA00009091"/>
    </source>
</evidence>